<evidence type="ECO:0000313" key="3">
    <source>
        <dbReference type="Proteomes" id="UP001213000"/>
    </source>
</evidence>
<reference evidence="2" key="1">
    <citation type="submission" date="2022-07" db="EMBL/GenBank/DDBJ databases">
        <title>Genome Sequence of Leucocoprinus birnbaumii.</title>
        <authorList>
            <person name="Buettner E."/>
        </authorList>
    </citation>
    <scope>NUCLEOTIDE SEQUENCE</scope>
    <source>
        <strain evidence="2">VT141</strain>
    </source>
</reference>
<organism evidence="2 3">
    <name type="scientific">Leucocoprinus birnbaumii</name>
    <dbReference type="NCBI Taxonomy" id="56174"/>
    <lineage>
        <taxon>Eukaryota</taxon>
        <taxon>Fungi</taxon>
        <taxon>Dikarya</taxon>
        <taxon>Basidiomycota</taxon>
        <taxon>Agaricomycotina</taxon>
        <taxon>Agaricomycetes</taxon>
        <taxon>Agaricomycetidae</taxon>
        <taxon>Agaricales</taxon>
        <taxon>Agaricineae</taxon>
        <taxon>Agaricaceae</taxon>
        <taxon>Leucocoprinus</taxon>
    </lineage>
</organism>
<dbReference type="Proteomes" id="UP001213000">
    <property type="component" value="Unassembled WGS sequence"/>
</dbReference>
<dbReference type="EMBL" id="JANIEX010000322">
    <property type="protein sequence ID" value="KAJ3568817.1"/>
    <property type="molecule type" value="Genomic_DNA"/>
</dbReference>
<feature type="compositionally biased region" description="Basic residues" evidence="1">
    <location>
        <begin position="60"/>
        <end position="69"/>
    </location>
</feature>
<gene>
    <name evidence="2" type="ORF">NP233_g5461</name>
</gene>
<proteinExistence type="predicted"/>
<protein>
    <submittedName>
        <fullName evidence="2">Uncharacterized protein</fullName>
    </submittedName>
</protein>
<feature type="region of interest" description="Disordered" evidence="1">
    <location>
        <begin position="1"/>
        <end position="25"/>
    </location>
</feature>
<name>A0AAD5YWQ6_9AGAR</name>
<feature type="compositionally biased region" description="Polar residues" evidence="1">
    <location>
        <begin position="72"/>
        <end position="88"/>
    </location>
</feature>
<keyword evidence="3" id="KW-1185">Reference proteome</keyword>
<dbReference type="AlphaFoldDB" id="A0AAD5YWQ6"/>
<accession>A0AAD5YWQ6</accession>
<evidence type="ECO:0000256" key="1">
    <source>
        <dbReference type="SAM" id="MobiDB-lite"/>
    </source>
</evidence>
<sequence length="287" mass="31889">MQSNSRTKTKLPEHCSFKAKKSSQALPFKQKPIMRTRAVLSEGSSQGLVQEFYASSLKLKRQRRRRTKRTVAASNQAMPSMSNNTPMTDSEAHHLPELGMVRSSSSCSQSSSLSEPIISSIHHLSQDQVDFSTFSFSAQSEVPDIPLTDPLPATNLDLRFGGPVNPPYQQITYQGIPAMSSPNYTPIPINSAPGNSSYYPYQSQPIYGSSGPTAMYPTDTQSYPGGYPQFSLPTYYPYSSHHDNHGFYQNPPHNPQTGPSYNDLDQFQLLSHDGDDFSRHDPANFQL</sequence>
<feature type="compositionally biased region" description="Polar residues" evidence="1">
    <location>
        <begin position="255"/>
        <end position="266"/>
    </location>
</feature>
<feature type="region of interest" description="Disordered" evidence="1">
    <location>
        <begin position="60"/>
        <end position="91"/>
    </location>
</feature>
<comment type="caution">
    <text evidence="2">The sequence shown here is derived from an EMBL/GenBank/DDBJ whole genome shotgun (WGS) entry which is preliminary data.</text>
</comment>
<evidence type="ECO:0000313" key="2">
    <source>
        <dbReference type="EMBL" id="KAJ3568817.1"/>
    </source>
</evidence>
<feature type="region of interest" description="Disordered" evidence="1">
    <location>
        <begin position="243"/>
        <end position="266"/>
    </location>
</feature>